<dbReference type="GO" id="GO:0016020">
    <property type="term" value="C:membrane"/>
    <property type="evidence" value="ECO:0007669"/>
    <property type="project" value="UniProtKB-SubCell"/>
</dbReference>
<feature type="transmembrane region" description="Helical" evidence="6">
    <location>
        <begin position="284"/>
        <end position="305"/>
    </location>
</feature>
<dbReference type="Gene3D" id="1.50.10.150">
    <property type="entry name" value="Voltage-dependent anion channel"/>
    <property type="match status" value="1"/>
</dbReference>
<gene>
    <name evidence="7" type="ORF">B0T20DRAFT_490408</name>
</gene>
<reference evidence="7" key="2">
    <citation type="submission" date="2023-07" db="EMBL/GenBank/DDBJ databases">
        <authorList>
            <consortium name="Lawrence Berkeley National Laboratory"/>
            <person name="Haridas S."/>
            <person name="Hensen N."/>
            <person name="Bonometti L."/>
            <person name="Westerberg I."/>
            <person name="Brannstrom I.O."/>
            <person name="Guillou S."/>
            <person name="Cros-Aarteil S."/>
            <person name="Calhoun S."/>
            <person name="Kuo A."/>
            <person name="Mondo S."/>
            <person name="Pangilinan J."/>
            <person name="Riley R."/>
            <person name="LaButti K."/>
            <person name="Andreopoulos B."/>
            <person name="Lipzen A."/>
            <person name="Chen C."/>
            <person name="Yanf M."/>
            <person name="Daum C."/>
            <person name="Ng V."/>
            <person name="Clum A."/>
            <person name="Steindorff A."/>
            <person name="Ohm R."/>
            <person name="Martin F."/>
            <person name="Silar P."/>
            <person name="Natvig D."/>
            <person name="Lalanne C."/>
            <person name="Gautier V."/>
            <person name="Ament-velasquez S.L."/>
            <person name="Kruys A."/>
            <person name="Hutchinson M.I."/>
            <person name="Powell A.J."/>
            <person name="Barry K."/>
            <person name="Miller A.N."/>
            <person name="Grigoriev I.V."/>
            <person name="Debuchy R."/>
            <person name="Gladieux P."/>
            <person name="Thoren M.H."/>
            <person name="Johannesson H."/>
        </authorList>
    </citation>
    <scope>NUCLEOTIDE SEQUENCE</scope>
    <source>
        <strain evidence="7">FGSC 1904</strain>
    </source>
</reference>
<dbReference type="AlphaFoldDB" id="A0AAE0NW05"/>
<evidence type="ECO:0000313" key="7">
    <source>
        <dbReference type="EMBL" id="KAK3388470.1"/>
    </source>
</evidence>
<feature type="transmembrane region" description="Helical" evidence="6">
    <location>
        <begin position="356"/>
        <end position="376"/>
    </location>
</feature>
<organism evidence="7 8">
    <name type="scientific">Sordaria brevicollis</name>
    <dbReference type="NCBI Taxonomy" id="83679"/>
    <lineage>
        <taxon>Eukaryota</taxon>
        <taxon>Fungi</taxon>
        <taxon>Dikarya</taxon>
        <taxon>Ascomycota</taxon>
        <taxon>Pezizomycotina</taxon>
        <taxon>Sordariomycetes</taxon>
        <taxon>Sordariomycetidae</taxon>
        <taxon>Sordariales</taxon>
        <taxon>Sordariaceae</taxon>
        <taxon>Sordaria</taxon>
    </lineage>
</organism>
<feature type="transmembrane region" description="Helical" evidence="6">
    <location>
        <begin position="414"/>
        <end position="439"/>
    </location>
</feature>
<dbReference type="EMBL" id="JAUTDP010000015">
    <property type="protein sequence ID" value="KAK3388470.1"/>
    <property type="molecule type" value="Genomic_DNA"/>
</dbReference>
<feature type="transmembrane region" description="Helical" evidence="6">
    <location>
        <begin position="132"/>
        <end position="155"/>
    </location>
</feature>
<evidence type="ECO:0000256" key="1">
    <source>
        <dbReference type="ARBA" id="ARBA00004141"/>
    </source>
</evidence>
<dbReference type="InterPro" id="IPR004695">
    <property type="entry name" value="SLAC1/Mae1/Ssu1/TehA"/>
</dbReference>
<dbReference type="InterPro" id="IPR038665">
    <property type="entry name" value="Voltage-dep_anion_channel_sf"/>
</dbReference>
<evidence type="ECO:0000256" key="6">
    <source>
        <dbReference type="SAM" id="Phobius"/>
    </source>
</evidence>
<dbReference type="PANTHER" id="PTHR31162">
    <property type="entry name" value="MALIC ACID TRANSPORT PROTEIN-RELATED"/>
    <property type="match status" value="1"/>
</dbReference>
<dbReference type="InterPro" id="IPR030185">
    <property type="entry name" value="Mae1"/>
</dbReference>
<feature type="transmembrane region" description="Helical" evidence="6">
    <location>
        <begin position="176"/>
        <end position="196"/>
    </location>
</feature>
<evidence type="ECO:0000256" key="2">
    <source>
        <dbReference type="ARBA" id="ARBA00022692"/>
    </source>
</evidence>
<feature type="transmembrane region" description="Helical" evidence="6">
    <location>
        <begin position="473"/>
        <end position="494"/>
    </location>
</feature>
<feature type="transmembrane region" description="Helical" evidence="6">
    <location>
        <begin position="246"/>
        <end position="272"/>
    </location>
</feature>
<reference evidence="7" key="1">
    <citation type="journal article" date="2023" name="Mol. Phylogenet. Evol.">
        <title>Genome-scale phylogeny and comparative genomics of the fungal order Sordariales.</title>
        <authorList>
            <person name="Hensen N."/>
            <person name="Bonometti L."/>
            <person name="Westerberg I."/>
            <person name="Brannstrom I.O."/>
            <person name="Guillou S."/>
            <person name="Cros-Aarteil S."/>
            <person name="Calhoun S."/>
            <person name="Haridas S."/>
            <person name="Kuo A."/>
            <person name="Mondo S."/>
            <person name="Pangilinan J."/>
            <person name="Riley R."/>
            <person name="LaButti K."/>
            <person name="Andreopoulos B."/>
            <person name="Lipzen A."/>
            <person name="Chen C."/>
            <person name="Yan M."/>
            <person name="Daum C."/>
            <person name="Ng V."/>
            <person name="Clum A."/>
            <person name="Steindorff A."/>
            <person name="Ohm R.A."/>
            <person name="Martin F."/>
            <person name="Silar P."/>
            <person name="Natvig D.O."/>
            <person name="Lalanne C."/>
            <person name="Gautier V."/>
            <person name="Ament-Velasquez S.L."/>
            <person name="Kruys A."/>
            <person name="Hutchinson M.I."/>
            <person name="Powell A.J."/>
            <person name="Barry K."/>
            <person name="Miller A.N."/>
            <person name="Grigoriev I.V."/>
            <person name="Debuchy R."/>
            <person name="Gladieux P."/>
            <person name="Hiltunen Thoren M."/>
            <person name="Johannesson H."/>
        </authorList>
    </citation>
    <scope>NUCLEOTIDE SEQUENCE</scope>
    <source>
        <strain evidence="7">FGSC 1904</strain>
    </source>
</reference>
<feature type="transmembrane region" description="Helical" evidence="6">
    <location>
        <begin position="317"/>
        <end position="344"/>
    </location>
</feature>
<feature type="transmembrane region" description="Helical" evidence="6">
    <location>
        <begin position="101"/>
        <end position="120"/>
    </location>
</feature>
<dbReference type="CDD" id="cd09317">
    <property type="entry name" value="TDT_Mae1_like"/>
    <property type="match status" value="1"/>
</dbReference>
<keyword evidence="2 6" id="KW-0812">Transmembrane</keyword>
<dbReference type="GO" id="GO:0015140">
    <property type="term" value="F:malate transmembrane transporter activity"/>
    <property type="evidence" value="ECO:0007669"/>
    <property type="project" value="InterPro"/>
</dbReference>
<dbReference type="Pfam" id="PF03595">
    <property type="entry name" value="SLAC1"/>
    <property type="match status" value="1"/>
</dbReference>
<evidence type="ECO:0000256" key="5">
    <source>
        <dbReference type="SAM" id="MobiDB-lite"/>
    </source>
</evidence>
<accession>A0AAE0NW05</accession>
<dbReference type="PANTHER" id="PTHR31162:SF0">
    <property type="entry name" value="MALIC ACID TRANSPORT PROTEIN"/>
    <property type="match status" value="1"/>
</dbReference>
<sequence length="514" mass="55427">MATDVKDHNPPPTHESSRGTGHPPIPSNSTVTTMNGSLITPMKLEAGDTSTPPNGIDTPNCGMDTDTDDVNLPGPRYILERIPTILQPSIPWRKRLMHFTFAWYTVTLSTSGVSLVLAITPHRFRGLSTIGLIIFLLDLLAFLIITGAITLRFVLYKVTFRRAFTRPNEALFVPTFFLSIAAILCNVAEYAKIFIFNDDINYRFHGASTAHSILGTNATDPAGPNTNGITSEPDDASAPSASLTSFSTFLCIAFWLFSGFTFLVSVIQYHLLFTVKKPELRLSLTTITPAWVLPIFPVMLIGTLAGSFSRTQPPESALAIICAGLAAQGLGLLVSFFFFSSYLSRLMAFGLPAQRAGMFIAVGPTSFTGAAVISMASDLPRVFQQLSASHVTVLTGTSASISGTLAAGSKLASIWLGVFLWGLSFWFFVSAIAGCVAGMADKRFHLSWWSVVFPNVGFTIASIKIGAGLGSEGVLWMGSGMTVLLVAAWAYIGFRCVRAVRGREIVWPGHDEDT</sequence>
<protein>
    <submittedName>
        <fullName evidence="7">Voltage-dependent anion channel-domain-containing protein</fullName>
    </submittedName>
</protein>
<feature type="region of interest" description="Disordered" evidence="5">
    <location>
        <begin position="43"/>
        <end position="62"/>
    </location>
</feature>
<dbReference type="Proteomes" id="UP001281003">
    <property type="component" value="Unassembled WGS sequence"/>
</dbReference>
<keyword evidence="4 6" id="KW-0472">Membrane</keyword>
<comment type="subcellular location">
    <subcellularLocation>
        <location evidence="1">Membrane</location>
        <topology evidence="1">Multi-pass membrane protein</topology>
    </subcellularLocation>
</comment>
<keyword evidence="8" id="KW-1185">Reference proteome</keyword>
<feature type="transmembrane region" description="Helical" evidence="6">
    <location>
        <begin position="446"/>
        <end position="467"/>
    </location>
</feature>
<keyword evidence="3 6" id="KW-1133">Transmembrane helix</keyword>
<name>A0AAE0NW05_SORBR</name>
<proteinExistence type="predicted"/>
<comment type="caution">
    <text evidence="7">The sequence shown here is derived from an EMBL/GenBank/DDBJ whole genome shotgun (WGS) entry which is preliminary data.</text>
</comment>
<feature type="region of interest" description="Disordered" evidence="5">
    <location>
        <begin position="1"/>
        <end position="34"/>
    </location>
</feature>
<evidence type="ECO:0000256" key="4">
    <source>
        <dbReference type="ARBA" id="ARBA00023136"/>
    </source>
</evidence>
<evidence type="ECO:0000256" key="3">
    <source>
        <dbReference type="ARBA" id="ARBA00022989"/>
    </source>
</evidence>
<evidence type="ECO:0000313" key="8">
    <source>
        <dbReference type="Proteomes" id="UP001281003"/>
    </source>
</evidence>